<evidence type="ECO:0000256" key="1">
    <source>
        <dbReference type="ARBA" id="ARBA00004340"/>
    </source>
</evidence>
<dbReference type="EMBL" id="CAJVPP010016432">
    <property type="protein sequence ID" value="CAG8729598.1"/>
    <property type="molecule type" value="Genomic_DNA"/>
</dbReference>
<proteinExistence type="predicted"/>
<keyword evidence="3" id="KW-0964">Secreted</keyword>
<dbReference type="AlphaFoldDB" id="A0A9N9NE98"/>
<dbReference type="GO" id="GO:0005576">
    <property type="term" value="C:extracellular region"/>
    <property type="evidence" value="ECO:0007669"/>
    <property type="project" value="UniProtKB-SubCell"/>
</dbReference>
<sequence>MSPNTRSQIRLFCLIYGDSPGSAFEVKINKSETVHMLREVIKDMIE</sequence>
<dbReference type="Proteomes" id="UP000789375">
    <property type="component" value="Unassembled WGS sequence"/>
</dbReference>
<evidence type="ECO:0000256" key="2">
    <source>
        <dbReference type="ARBA" id="ARBA00004613"/>
    </source>
</evidence>
<gene>
    <name evidence="5" type="ORF">FMOSSE_LOCUS15579</name>
</gene>
<evidence type="ECO:0000256" key="3">
    <source>
        <dbReference type="ARBA" id="ARBA00022525"/>
    </source>
</evidence>
<keyword evidence="6" id="KW-1185">Reference proteome</keyword>
<organism evidence="5 6">
    <name type="scientific">Funneliformis mosseae</name>
    <name type="common">Endomycorrhizal fungus</name>
    <name type="synonym">Glomus mosseae</name>
    <dbReference type="NCBI Taxonomy" id="27381"/>
    <lineage>
        <taxon>Eukaryota</taxon>
        <taxon>Fungi</taxon>
        <taxon>Fungi incertae sedis</taxon>
        <taxon>Mucoromycota</taxon>
        <taxon>Glomeromycotina</taxon>
        <taxon>Glomeromycetes</taxon>
        <taxon>Glomerales</taxon>
        <taxon>Glomeraceae</taxon>
        <taxon>Funneliformis</taxon>
    </lineage>
</organism>
<dbReference type="GO" id="GO:0043657">
    <property type="term" value="C:host cell"/>
    <property type="evidence" value="ECO:0007669"/>
    <property type="project" value="UniProtKB-SubCell"/>
</dbReference>
<reference evidence="5" key="1">
    <citation type="submission" date="2021-06" db="EMBL/GenBank/DDBJ databases">
        <authorList>
            <person name="Kallberg Y."/>
            <person name="Tangrot J."/>
            <person name="Rosling A."/>
        </authorList>
    </citation>
    <scope>NUCLEOTIDE SEQUENCE</scope>
    <source>
        <strain evidence="5">87-6 pot B 2015</strain>
    </source>
</reference>
<evidence type="ECO:0000313" key="5">
    <source>
        <dbReference type="EMBL" id="CAG8729598.1"/>
    </source>
</evidence>
<comment type="caution">
    <text evidence="5">The sequence shown here is derived from an EMBL/GenBank/DDBJ whole genome shotgun (WGS) entry which is preliminary data.</text>
</comment>
<evidence type="ECO:0000259" key="4">
    <source>
        <dbReference type="Pfam" id="PF20147"/>
    </source>
</evidence>
<dbReference type="Pfam" id="PF20147">
    <property type="entry name" value="Crinkler"/>
    <property type="match status" value="1"/>
</dbReference>
<name>A0A9N9NE98_FUNMO</name>
<accession>A0A9N9NE98</accession>
<dbReference type="InterPro" id="IPR045379">
    <property type="entry name" value="Crinkler_N"/>
</dbReference>
<comment type="subcellular location">
    <subcellularLocation>
        <location evidence="1">Host cell</location>
    </subcellularLocation>
    <subcellularLocation>
        <location evidence="2">Secreted</location>
    </subcellularLocation>
</comment>
<evidence type="ECO:0000313" key="6">
    <source>
        <dbReference type="Proteomes" id="UP000789375"/>
    </source>
</evidence>
<protein>
    <submittedName>
        <fullName evidence="5">3680_t:CDS:1</fullName>
    </submittedName>
</protein>
<feature type="domain" description="Crinkler effector protein N-terminal" evidence="4">
    <location>
        <begin position="9"/>
        <end position="43"/>
    </location>
</feature>
<feature type="non-terminal residue" evidence="5">
    <location>
        <position position="46"/>
    </location>
</feature>